<accession>A0A7I4FWI5</accession>
<protein>
    <submittedName>
        <fullName evidence="2">Uncharacterized protein</fullName>
    </submittedName>
</protein>
<dbReference type="AlphaFoldDB" id="A0A7I4FWI5"/>
<reference evidence="2" key="3">
    <citation type="submission" date="2020-12" db="UniProtKB">
        <authorList>
            <consortium name="EnsemblPlants"/>
        </authorList>
    </citation>
    <scope>IDENTIFICATION</scope>
</reference>
<dbReference type="InParanoid" id="A0A7I4FWI5"/>
<dbReference type="EMBL" id="ABEU02000009">
    <property type="status" value="NOT_ANNOTATED_CDS"/>
    <property type="molecule type" value="Genomic_DNA"/>
</dbReference>
<proteinExistence type="predicted"/>
<keyword evidence="3" id="KW-1185">Reference proteome</keyword>
<sequence length="22" mass="2259">MASKSVDLESRGAGGTINYSSE</sequence>
<feature type="region of interest" description="Disordered" evidence="1">
    <location>
        <begin position="1"/>
        <end position="22"/>
    </location>
</feature>
<feature type="compositionally biased region" description="Basic and acidic residues" evidence="1">
    <location>
        <begin position="1"/>
        <end position="10"/>
    </location>
</feature>
<evidence type="ECO:0000313" key="3">
    <source>
        <dbReference type="Proteomes" id="UP000006727"/>
    </source>
</evidence>
<dbReference type="EnsemblPlants" id="Pp3c9_8260V3.1">
    <property type="protein sequence ID" value="Pp3c9_8260V3.1"/>
    <property type="gene ID" value="Pp3c9_8260"/>
</dbReference>
<reference evidence="2 3" key="1">
    <citation type="journal article" date="2008" name="Science">
        <title>The Physcomitrella genome reveals evolutionary insights into the conquest of land by plants.</title>
        <authorList>
            <person name="Rensing S."/>
            <person name="Lang D."/>
            <person name="Zimmer A."/>
            <person name="Terry A."/>
            <person name="Salamov A."/>
            <person name="Shapiro H."/>
            <person name="Nishiyama T."/>
            <person name="Perroud P.-F."/>
            <person name="Lindquist E."/>
            <person name="Kamisugi Y."/>
            <person name="Tanahashi T."/>
            <person name="Sakakibara K."/>
            <person name="Fujita T."/>
            <person name="Oishi K."/>
            <person name="Shin-I T."/>
            <person name="Kuroki Y."/>
            <person name="Toyoda A."/>
            <person name="Suzuki Y."/>
            <person name="Hashimoto A."/>
            <person name="Yamaguchi K."/>
            <person name="Sugano A."/>
            <person name="Kohara Y."/>
            <person name="Fujiyama A."/>
            <person name="Anterola A."/>
            <person name="Aoki S."/>
            <person name="Ashton N."/>
            <person name="Barbazuk W.B."/>
            <person name="Barker E."/>
            <person name="Bennetzen J."/>
            <person name="Bezanilla M."/>
            <person name="Blankenship R."/>
            <person name="Cho S.H."/>
            <person name="Dutcher S."/>
            <person name="Estelle M."/>
            <person name="Fawcett J.A."/>
            <person name="Gundlach H."/>
            <person name="Hanada K."/>
            <person name="Heyl A."/>
            <person name="Hicks K.A."/>
            <person name="Hugh J."/>
            <person name="Lohr M."/>
            <person name="Mayer K."/>
            <person name="Melkozernov A."/>
            <person name="Murata T."/>
            <person name="Nelson D."/>
            <person name="Pils B."/>
            <person name="Prigge M."/>
            <person name="Reiss B."/>
            <person name="Renner T."/>
            <person name="Rombauts S."/>
            <person name="Rushton P."/>
            <person name="Sanderfoot A."/>
            <person name="Schween G."/>
            <person name="Shiu S.-H."/>
            <person name="Stueber K."/>
            <person name="Theodoulou F.L."/>
            <person name="Tu H."/>
            <person name="Van de Peer Y."/>
            <person name="Verrier P.J."/>
            <person name="Waters E."/>
            <person name="Wood A."/>
            <person name="Yang L."/>
            <person name="Cove D."/>
            <person name="Cuming A."/>
            <person name="Hasebe M."/>
            <person name="Lucas S."/>
            <person name="Mishler D.B."/>
            <person name="Reski R."/>
            <person name="Grigoriev I."/>
            <person name="Quatrano R.S."/>
            <person name="Boore J.L."/>
        </authorList>
    </citation>
    <scope>NUCLEOTIDE SEQUENCE [LARGE SCALE GENOMIC DNA]</scope>
    <source>
        <strain evidence="2 3">cv. Gransden 2004</strain>
    </source>
</reference>
<dbReference type="Proteomes" id="UP000006727">
    <property type="component" value="Chromosome 9"/>
</dbReference>
<reference evidence="2 3" key="2">
    <citation type="journal article" date="2018" name="Plant J.">
        <title>The Physcomitrella patens chromosome-scale assembly reveals moss genome structure and evolution.</title>
        <authorList>
            <person name="Lang D."/>
            <person name="Ullrich K.K."/>
            <person name="Murat F."/>
            <person name="Fuchs J."/>
            <person name="Jenkins J."/>
            <person name="Haas F.B."/>
            <person name="Piednoel M."/>
            <person name="Gundlach H."/>
            <person name="Van Bel M."/>
            <person name="Meyberg R."/>
            <person name="Vives C."/>
            <person name="Morata J."/>
            <person name="Symeonidi A."/>
            <person name="Hiss M."/>
            <person name="Muchero W."/>
            <person name="Kamisugi Y."/>
            <person name="Saleh O."/>
            <person name="Blanc G."/>
            <person name="Decker E.L."/>
            <person name="van Gessel N."/>
            <person name="Grimwood J."/>
            <person name="Hayes R.D."/>
            <person name="Graham S.W."/>
            <person name="Gunter L.E."/>
            <person name="McDaniel S.F."/>
            <person name="Hoernstein S.N.W."/>
            <person name="Larsson A."/>
            <person name="Li F.W."/>
            <person name="Perroud P.F."/>
            <person name="Phillips J."/>
            <person name="Ranjan P."/>
            <person name="Rokshar D.S."/>
            <person name="Rothfels C.J."/>
            <person name="Schneider L."/>
            <person name="Shu S."/>
            <person name="Stevenson D.W."/>
            <person name="Thummler F."/>
            <person name="Tillich M."/>
            <person name="Villarreal Aguilar J.C."/>
            <person name="Widiez T."/>
            <person name="Wong G.K."/>
            <person name="Wymore A."/>
            <person name="Zhang Y."/>
            <person name="Zimmer A.D."/>
            <person name="Quatrano R.S."/>
            <person name="Mayer K.F.X."/>
            <person name="Goodstein D."/>
            <person name="Casacuberta J.M."/>
            <person name="Vandepoele K."/>
            <person name="Reski R."/>
            <person name="Cuming A.C."/>
            <person name="Tuskan G.A."/>
            <person name="Maumus F."/>
            <person name="Salse J."/>
            <person name="Schmutz J."/>
            <person name="Rensing S.A."/>
        </authorList>
    </citation>
    <scope>NUCLEOTIDE SEQUENCE [LARGE SCALE GENOMIC DNA]</scope>
    <source>
        <strain evidence="2 3">cv. Gransden 2004</strain>
    </source>
</reference>
<organism evidence="2 3">
    <name type="scientific">Physcomitrium patens</name>
    <name type="common">Spreading-leaved earth moss</name>
    <name type="synonym">Physcomitrella patens</name>
    <dbReference type="NCBI Taxonomy" id="3218"/>
    <lineage>
        <taxon>Eukaryota</taxon>
        <taxon>Viridiplantae</taxon>
        <taxon>Streptophyta</taxon>
        <taxon>Embryophyta</taxon>
        <taxon>Bryophyta</taxon>
        <taxon>Bryophytina</taxon>
        <taxon>Bryopsida</taxon>
        <taxon>Funariidae</taxon>
        <taxon>Funariales</taxon>
        <taxon>Funariaceae</taxon>
        <taxon>Physcomitrium</taxon>
    </lineage>
</organism>
<dbReference type="Gramene" id="Pp3c9_8260V3.1">
    <property type="protein sequence ID" value="Pp3c9_8260V3.1"/>
    <property type="gene ID" value="Pp3c9_8260"/>
</dbReference>
<name>A0A7I4FWI5_PHYPA</name>
<evidence type="ECO:0000256" key="1">
    <source>
        <dbReference type="SAM" id="MobiDB-lite"/>
    </source>
</evidence>
<evidence type="ECO:0000313" key="2">
    <source>
        <dbReference type="EnsemblPlants" id="Pp3c9_8260V3.1"/>
    </source>
</evidence>